<feature type="region of interest" description="Disordered" evidence="1">
    <location>
        <begin position="47"/>
        <end position="72"/>
    </location>
</feature>
<comment type="caution">
    <text evidence="2">The sequence shown here is derived from an EMBL/GenBank/DDBJ whole genome shotgun (WGS) entry which is preliminary data.</text>
</comment>
<dbReference type="Proteomes" id="UP001059596">
    <property type="component" value="Chromosome 3R"/>
</dbReference>
<accession>A0A9P9YZV3</accession>
<evidence type="ECO:0000313" key="3">
    <source>
        <dbReference type="Proteomes" id="UP001059596"/>
    </source>
</evidence>
<feature type="compositionally biased region" description="Low complexity" evidence="1">
    <location>
        <begin position="61"/>
        <end position="72"/>
    </location>
</feature>
<gene>
    <name evidence="2" type="ORF">M5D96_002403</name>
</gene>
<evidence type="ECO:0000313" key="2">
    <source>
        <dbReference type="EMBL" id="KAI8046203.1"/>
    </source>
</evidence>
<name>A0A9P9YZV3_9MUSC</name>
<dbReference type="AlphaFoldDB" id="A0A9P9YZV3"/>
<organism evidence="2 3">
    <name type="scientific">Drosophila gunungcola</name>
    <name type="common">fruit fly</name>
    <dbReference type="NCBI Taxonomy" id="103775"/>
    <lineage>
        <taxon>Eukaryota</taxon>
        <taxon>Metazoa</taxon>
        <taxon>Ecdysozoa</taxon>
        <taxon>Arthropoda</taxon>
        <taxon>Hexapoda</taxon>
        <taxon>Insecta</taxon>
        <taxon>Pterygota</taxon>
        <taxon>Neoptera</taxon>
        <taxon>Endopterygota</taxon>
        <taxon>Diptera</taxon>
        <taxon>Brachycera</taxon>
        <taxon>Muscomorpha</taxon>
        <taxon>Ephydroidea</taxon>
        <taxon>Drosophilidae</taxon>
        <taxon>Drosophila</taxon>
        <taxon>Sophophora</taxon>
    </lineage>
</organism>
<dbReference type="EMBL" id="JAMKOV010000001">
    <property type="protein sequence ID" value="KAI8046203.1"/>
    <property type="molecule type" value="Genomic_DNA"/>
</dbReference>
<feature type="compositionally biased region" description="Basic and acidic residues" evidence="1">
    <location>
        <begin position="97"/>
        <end position="107"/>
    </location>
</feature>
<keyword evidence="3" id="KW-1185">Reference proteome</keyword>
<evidence type="ECO:0000256" key="1">
    <source>
        <dbReference type="SAM" id="MobiDB-lite"/>
    </source>
</evidence>
<feature type="compositionally biased region" description="Acidic residues" evidence="1">
    <location>
        <begin position="111"/>
        <end position="122"/>
    </location>
</feature>
<sequence length="122" mass="13381">MRTHGRTQSVPFLIMLNEMMILPEEESVLCHRVAIAEQVSDECVAGTERPLHKGGGHQEQYKQQQEQQELEGNVFLGEADCDDDCDSDGDCDKIKLSVDIGHPERPSSADADSDVGADGEPI</sequence>
<proteinExistence type="predicted"/>
<feature type="region of interest" description="Disordered" evidence="1">
    <location>
        <begin position="97"/>
        <end position="122"/>
    </location>
</feature>
<protein>
    <submittedName>
        <fullName evidence="2">Uncharacterized protein</fullName>
    </submittedName>
</protein>
<reference evidence="2" key="1">
    <citation type="journal article" date="2023" name="Genome Biol. Evol.">
        <title>Long-read-based Genome Assembly of Drosophila gunungcola Reveals Fewer Chemosensory Genes in Flower-breeding Species.</title>
        <authorList>
            <person name="Negi A."/>
            <person name="Liao B.Y."/>
            <person name="Yeh S.D."/>
        </authorList>
    </citation>
    <scope>NUCLEOTIDE SEQUENCE</scope>
    <source>
        <strain evidence="2">Sukarami</strain>
    </source>
</reference>